<accession>A0A928ZUB3</accession>
<proteinExistence type="predicted"/>
<dbReference type="EMBL" id="JADEXP010000107">
    <property type="protein sequence ID" value="MBE9067601.1"/>
    <property type="molecule type" value="Genomic_DNA"/>
</dbReference>
<dbReference type="RefSeq" id="WP_193993563.1">
    <property type="nucleotide sequence ID" value="NZ_JADEXP010000107.1"/>
</dbReference>
<sequence length="178" mass="20522">MTHWLFTARQRFTPSQPKSWHSYIQFSGFTHITEVVTLDSILCPDLIEDLIDEDWSHNVQADYRITWFTNLAYLRQRFTWSTGQDQLLAILEQPSQFCKVPPAFEFCGFDILDDHDGNSVLTNCGRFPNIFSPSDVNTLGLLPDLDQAHAIAAKIRSDFPDEPHCCNCRVWQVARDVN</sequence>
<name>A0A928ZUB3_LEPEC</name>
<gene>
    <name evidence="1" type="ORF">IQ260_13135</name>
</gene>
<keyword evidence="2" id="KW-1185">Reference proteome</keyword>
<dbReference type="Proteomes" id="UP000615026">
    <property type="component" value="Unassembled WGS sequence"/>
</dbReference>
<evidence type="ECO:0000313" key="1">
    <source>
        <dbReference type="EMBL" id="MBE9067601.1"/>
    </source>
</evidence>
<organism evidence="1 2">
    <name type="scientific">Leptolyngbya cf. ectocarpi LEGE 11479</name>
    <dbReference type="NCBI Taxonomy" id="1828722"/>
    <lineage>
        <taxon>Bacteria</taxon>
        <taxon>Bacillati</taxon>
        <taxon>Cyanobacteriota</taxon>
        <taxon>Cyanophyceae</taxon>
        <taxon>Leptolyngbyales</taxon>
        <taxon>Leptolyngbyaceae</taxon>
        <taxon>Leptolyngbya group</taxon>
        <taxon>Leptolyngbya</taxon>
    </lineage>
</organism>
<dbReference type="AlphaFoldDB" id="A0A928ZUB3"/>
<comment type="caution">
    <text evidence="1">The sequence shown here is derived from an EMBL/GenBank/DDBJ whole genome shotgun (WGS) entry which is preliminary data.</text>
</comment>
<reference evidence="1" key="1">
    <citation type="submission" date="2020-10" db="EMBL/GenBank/DDBJ databases">
        <authorList>
            <person name="Castelo-Branco R."/>
            <person name="Eusebio N."/>
            <person name="Adriana R."/>
            <person name="Vieira A."/>
            <person name="Brugerolle De Fraissinette N."/>
            <person name="Rezende De Castro R."/>
            <person name="Schneider M.P."/>
            <person name="Vasconcelos V."/>
            <person name="Leao P.N."/>
        </authorList>
    </citation>
    <scope>NUCLEOTIDE SEQUENCE</scope>
    <source>
        <strain evidence="1">LEGE 11479</strain>
    </source>
</reference>
<evidence type="ECO:0000313" key="2">
    <source>
        <dbReference type="Proteomes" id="UP000615026"/>
    </source>
</evidence>
<protein>
    <submittedName>
        <fullName evidence="1">Uncharacterized protein</fullName>
    </submittedName>
</protein>